<gene>
    <name evidence="3" type="ORF">LCY76_13560</name>
</gene>
<dbReference type="Proteomes" id="UP001139011">
    <property type="component" value="Unassembled WGS sequence"/>
</dbReference>
<dbReference type="InterPro" id="IPR000326">
    <property type="entry name" value="PAP2/HPO"/>
</dbReference>
<keyword evidence="1" id="KW-1133">Transmembrane helix</keyword>
<dbReference type="CDD" id="cd03392">
    <property type="entry name" value="PAP2_like_2"/>
    <property type="match status" value="1"/>
</dbReference>
<feature type="domain" description="Phosphatidic acid phosphatase type 2/haloperoxidase" evidence="2">
    <location>
        <begin position="86"/>
        <end position="200"/>
    </location>
</feature>
<feature type="transmembrane region" description="Helical" evidence="1">
    <location>
        <begin position="185"/>
        <end position="206"/>
    </location>
</feature>
<dbReference type="EMBL" id="JAIWJX010000002">
    <property type="protein sequence ID" value="MCK6257617.1"/>
    <property type="molecule type" value="Genomic_DNA"/>
</dbReference>
<dbReference type="Gene3D" id="1.20.144.10">
    <property type="entry name" value="Phosphatidic acid phosphatase type 2/haloperoxidase"/>
    <property type="match status" value="1"/>
</dbReference>
<comment type="caution">
    <text evidence="3">The sequence shown here is derived from an EMBL/GenBank/DDBJ whole genome shotgun (WGS) entry which is preliminary data.</text>
</comment>
<feature type="transmembrane region" description="Helical" evidence="1">
    <location>
        <begin position="125"/>
        <end position="146"/>
    </location>
</feature>
<protein>
    <submittedName>
        <fullName evidence="3">Phosphatase PAP2 family protein</fullName>
    </submittedName>
</protein>
<feature type="transmembrane region" description="Helical" evidence="1">
    <location>
        <begin position="6"/>
        <end position="27"/>
    </location>
</feature>
<reference evidence="3" key="1">
    <citation type="submission" date="2021-09" db="EMBL/GenBank/DDBJ databases">
        <title>Genome analysis of Fictibacillus sp. KIGAM418 isolated from marine sediment.</title>
        <authorList>
            <person name="Seo M.-J."/>
            <person name="Cho E.-S."/>
            <person name="Hwang C.Y."/>
        </authorList>
    </citation>
    <scope>NUCLEOTIDE SEQUENCE</scope>
    <source>
        <strain evidence="3">KIGAM418</strain>
    </source>
</reference>
<accession>A0A9X1XB21</accession>
<dbReference type="RefSeq" id="WP_248253067.1">
    <property type="nucleotide sequence ID" value="NZ_JAIWJX010000002.1"/>
</dbReference>
<evidence type="ECO:0000256" key="1">
    <source>
        <dbReference type="SAM" id="Phobius"/>
    </source>
</evidence>
<evidence type="ECO:0000259" key="2">
    <source>
        <dbReference type="SMART" id="SM00014"/>
    </source>
</evidence>
<evidence type="ECO:0000313" key="3">
    <source>
        <dbReference type="EMBL" id="MCK6257617.1"/>
    </source>
</evidence>
<dbReference type="AlphaFoldDB" id="A0A9X1XB21"/>
<feature type="transmembrane region" description="Helical" evidence="1">
    <location>
        <begin position="158"/>
        <end position="179"/>
    </location>
</feature>
<keyword evidence="1" id="KW-0812">Transmembrane</keyword>
<keyword evidence="1" id="KW-0472">Membrane</keyword>
<dbReference type="SUPFAM" id="SSF48317">
    <property type="entry name" value="Acid phosphatase/Vanadium-dependent haloperoxidase"/>
    <property type="match status" value="1"/>
</dbReference>
<proteinExistence type="predicted"/>
<dbReference type="PANTHER" id="PTHR14969">
    <property type="entry name" value="SPHINGOSINE-1-PHOSPHATE PHOSPHOHYDROLASE"/>
    <property type="match status" value="1"/>
</dbReference>
<dbReference type="PANTHER" id="PTHR14969:SF13">
    <property type="entry name" value="AT30094P"/>
    <property type="match status" value="1"/>
</dbReference>
<organism evidence="3 4">
    <name type="scientific">Fictibacillus marinisediminis</name>
    <dbReference type="NCBI Taxonomy" id="2878389"/>
    <lineage>
        <taxon>Bacteria</taxon>
        <taxon>Bacillati</taxon>
        <taxon>Bacillota</taxon>
        <taxon>Bacilli</taxon>
        <taxon>Bacillales</taxon>
        <taxon>Fictibacillaceae</taxon>
        <taxon>Fictibacillus</taxon>
    </lineage>
</organism>
<dbReference type="InterPro" id="IPR036938">
    <property type="entry name" value="PAP2/HPO_sf"/>
</dbReference>
<keyword evidence="4" id="KW-1185">Reference proteome</keyword>
<sequence length="216" mass="24463">MKKSIHLPYFLGFLLLFIFFFLLAAVYREAGVKRLDQTVIDAVTAYQPHELTRAFIVITNSAARTNEFIVLAVFSAFFILGRRSWLEPVILGSCLFVIRYGNAFLKGIYERKRPSLHRLVDIGGYSFPSGHAMISIGFFGLLFYLLVRQAKHSWVRRLITAGGCVYIVLVGLSRVYLGVHYPSDVLAGFLAGGSLLLFFIVTYRLMISILKHERNS</sequence>
<dbReference type="SMART" id="SM00014">
    <property type="entry name" value="acidPPc"/>
    <property type="match status" value="1"/>
</dbReference>
<dbReference type="Pfam" id="PF01569">
    <property type="entry name" value="PAP2"/>
    <property type="match status" value="1"/>
</dbReference>
<evidence type="ECO:0000313" key="4">
    <source>
        <dbReference type="Proteomes" id="UP001139011"/>
    </source>
</evidence>
<name>A0A9X1XB21_9BACL</name>